<dbReference type="Pfam" id="PF03465">
    <property type="entry name" value="eRF1_3"/>
    <property type="match status" value="1"/>
</dbReference>
<evidence type="ECO:0000313" key="11">
    <source>
        <dbReference type="Proteomes" id="UP000780801"/>
    </source>
</evidence>
<feature type="non-terminal residue" evidence="10">
    <location>
        <position position="1"/>
    </location>
</feature>
<feature type="compositionally biased region" description="Basic and acidic residues" evidence="6">
    <location>
        <begin position="316"/>
        <end position="327"/>
    </location>
</feature>
<dbReference type="Proteomes" id="UP000780801">
    <property type="component" value="Unassembled WGS sequence"/>
</dbReference>
<dbReference type="SUPFAM" id="SSF53137">
    <property type="entry name" value="Translational machinery components"/>
    <property type="match status" value="1"/>
</dbReference>
<feature type="domain" description="eRF1" evidence="8">
    <location>
        <begin position="194"/>
        <end position="291"/>
    </location>
</feature>
<dbReference type="GO" id="GO:0071025">
    <property type="term" value="P:RNA surveillance"/>
    <property type="evidence" value="ECO:0007669"/>
    <property type="project" value="InterPro"/>
</dbReference>
<dbReference type="SUPFAM" id="SSF159065">
    <property type="entry name" value="Dom34/Pelota N-terminal domain-like"/>
    <property type="match status" value="1"/>
</dbReference>
<dbReference type="InterPro" id="IPR005142">
    <property type="entry name" value="eRF1_3"/>
</dbReference>
<dbReference type="Gene3D" id="2.30.30.870">
    <property type="entry name" value="Pelota, domain A"/>
    <property type="match status" value="1"/>
</dbReference>
<feature type="compositionally biased region" description="Acidic residues" evidence="6">
    <location>
        <begin position="295"/>
        <end position="312"/>
    </location>
</feature>
<keyword evidence="4" id="KW-0963">Cytoplasm</keyword>
<evidence type="ECO:0000259" key="7">
    <source>
        <dbReference type="Pfam" id="PF03464"/>
    </source>
</evidence>
<reference evidence="10" key="1">
    <citation type="journal article" date="2020" name="Fungal Divers.">
        <title>Resolving the Mortierellaceae phylogeny through synthesis of multi-gene phylogenetics and phylogenomics.</title>
        <authorList>
            <person name="Vandepol N."/>
            <person name="Liber J."/>
            <person name="Desiro A."/>
            <person name="Na H."/>
            <person name="Kennedy M."/>
            <person name="Barry K."/>
            <person name="Grigoriev I.V."/>
            <person name="Miller A.N."/>
            <person name="O'Donnell K."/>
            <person name="Stajich J.E."/>
            <person name="Bonito G."/>
        </authorList>
    </citation>
    <scope>NUCLEOTIDE SEQUENCE</scope>
    <source>
        <strain evidence="10">KOD1015</strain>
    </source>
</reference>
<dbReference type="FunFam" id="3.30.420.60:FF:000002">
    <property type="entry name" value="Protein pelota homolog"/>
    <property type="match status" value="1"/>
</dbReference>
<dbReference type="InterPro" id="IPR058547">
    <property type="entry name" value="Pelota_N"/>
</dbReference>
<dbReference type="InterPro" id="IPR042226">
    <property type="entry name" value="eFR1_2_sf"/>
</dbReference>
<proteinExistence type="inferred from homology"/>
<dbReference type="InterPro" id="IPR004405">
    <property type="entry name" value="TF_pelota"/>
</dbReference>
<dbReference type="NCBIfam" id="TIGR00111">
    <property type="entry name" value="pelota"/>
    <property type="match status" value="1"/>
</dbReference>
<dbReference type="GO" id="GO:0005737">
    <property type="term" value="C:cytoplasm"/>
    <property type="evidence" value="ECO:0007669"/>
    <property type="project" value="UniProtKB-SubCell"/>
</dbReference>
<dbReference type="EMBL" id="JAABOA010003890">
    <property type="protein sequence ID" value="KAF9578218.1"/>
    <property type="molecule type" value="Genomic_DNA"/>
</dbReference>
<evidence type="ECO:0008006" key="12">
    <source>
        <dbReference type="Google" id="ProtNLM"/>
    </source>
</evidence>
<comment type="subcellular location">
    <subcellularLocation>
        <location evidence="2">Cytoplasm</location>
    </subcellularLocation>
</comment>
<dbReference type="GO" id="GO:0070966">
    <property type="term" value="P:nuclear-transcribed mRNA catabolic process, no-go decay"/>
    <property type="evidence" value="ECO:0007669"/>
    <property type="project" value="InterPro"/>
</dbReference>
<dbReference type="SUPFAM" id="SSF55315">
    <property type="entry name" value="L30e-like"/>
    <property type="match status" value="1"/>
</dbReference>
<name>A0A9P6FML8_9FUNG</name>
<dbReference type="InterPro" id="IPR005141">
    <property type="entry name" value="eRF1_2"/>
</dbReference>
<accession>A0A9P6FML8</accession>
<comment type="cofactor">
    <cofactor evidence="1">
        <name>a divalent metal cation</name>
        <dbReference type="ChEBI" id="CHEBI:60240"/>
    </cofactor>
</comment>
<dbReference type="Pfam" id="PF26356">
    <property type="entry name" value="Pelota_N"/>
    <property type="match status" value="1"/>
</dbReference>
<dbReference type="PANTHER" id="PTHR10853:SF0">
    <property type="entry name" value="PROTEIN PELOTA HOMOLOG"/>
    <property type="match status" value="1"/>
</dbReference>
<evidence type="ECO:0000313" key="10">
    <source>
        <dbReference type="EMBL" id="KAF9578218.1"/>
    </source>
</evidence>
<comment type="similarity">
    <text evidence="3">Belongs to the eukaryotic release factor 1 family. Pelota subfamily.</text>
</comment>
<evidence type="ECO:0000259" key="9">
    <source>
        <dbReference type="Pfam" id="PF26356"/>
    </source>
</evidence>
<comment type="caution">
    <text evidence="10">The sequence shown here is derived from an EMBL/GenBank/DDBJ whole genome shotgun (WGS) entry which is preliminary data.</text>
</comment>
<dbReference type="Pfam" id="PF03464">
    <property type="entry name" value="eRF1_2"/>
    <property type="match status" value="1"/>
</dbReference>
<keyword evidence="11" id="KW-1185">Reference proteome</keyword>
<dbReference type="GO" id="GO:0046872">
    <property type="term" value="F:metal ion binding"/>
    <property type="evidence" value="ECO:0007669"/>
    <property type="project" value="UniProtKB-KW"/>
</dbReference>
<feature type="domain" description="Pelota N-terminal" evidence="9">
    <location>
        <begin position="2"/>
        <end position="51"/>
    </location>
</feature>
<feature type="region of interest" description="Disordered" evidence="6">
    <location>
        <begin position="295"/>
        <end position="327"/>
    </location>
</feature>
<evidence type="ECO:0000256" key="1">
    <source>
        <dbReference type="ARBA" id="ARBA00001968"/>
    </source>
</evidence>
<evidence type="ECO:0000259" key="8">
    <source>
        <dbReference type="Pfam" id="PF03465"/>
    </source>
</evidence>
<evidence type="ECO:0000256" key="6">
    <source>
        <dbReference type="SAM" id="MobiDB-lite"/>
    </source>
</evidence>
<keyword evidence="5" id="KW-0479">Metal-binding</keyword>
<dbReference type="GO" id="GO:0032790">
    <property type="term" value="P:ribosome disassembly"/>
    <property type="evidence" value="ECO:0007669"/>
    <property type="project" value="TreeGrafter"/>
</dbReference>
<dbReference type="Gene3D" id="3.30.420.60">
    <property type="entry name" value="eRF1 domain 2"/>
    <property type="match status" value="1"/>
</dbReference>
<gene>
    <name evidence="10" type="ORF">BGW38_006103</name>
</gene>
<dbReference type="PANTHER" id="PTHR10853">
    <property type="entry name" value="PELOTA"/>
    <property type="match status" value="1"/>
</dbReference>
<dbReference type="GO" id="GO:0070481">
    <property type="term" value="P:nuclear-transcribed mRNA catabolic process, non-stop decay"/>
    <property type="evidence" value="ECO:0007669"/>
    <property type="project" value="InterPro"/>
</dbReference>
<sequence>GMLRISGRVIAENPYVKMGTFHTIELEMNRNFTLIKPEWDVIALERVQEACDISKKADVAAVVCQEGLANVCLVTSSMTIIRQHIDCPIPRKRRGSVANYEKGMKRFFEQIYHAILRHVDFEIVKCVIIGSPGFVREQVYDFIFAEATRTDNKMLLHNKSKFIVVHTSNGHKQALQEVMNDPAIKTKLADTKAAQEVQALDQFYEMLNVDPDRAFYGYKDVAKAAEQGAIGTLLVTDELFRAAEVDKRRKYIQLVEMARDTGGKVYVFSSLHVSGENLNQLTGVAAILNFPLHDMDEEEEGGPEEGEEEEPLPENTNHHDEYSDIAN</sequence>
<evidence type="ECO:0000256" key="4">
    <source>
        <dbReference type="ARBA" id="ARBA00022490"/>
    </source>
</evidence>
<organism evidence="10 11">
    <name type="scientific">Lunasporangiospora selenospora</name>
    <dbReference type="NCBI Taxonomy" id="979761"/>
    <lineage>
        <taxon>Eukaryota</taxon>
        <taxon>Fungi</taxon>
        <taxon>Fungi incertae sedis</taxon>
        <taxon>Mucoromycota</taxon>
        <taxon>Mortierellomycotina</taxon>
        <taxon>Mortierellomycetes</taxon>
        <taxon>Mortierellales</taxon>
        <taxon>Mortierellaceae</taxon>
        <taxon>Lunasporangiospora</taxon>
    </lineage>
</organism>
<evidence type="ECO:0000256" key="2">
    <source>
        <dbReference type="ARBA" id="ARBA00004496"/>
    </source>
</evidence>
<dbReference type="InterPro" id="IPR029064">
    <property type="entry name" value="Ribosomal_eL30-like_sf"/>
</dbReference>
<dbReference type="Gene3D" id="3.30.1330.30">
    <property type="match status" value="1"/>
</dbReference>
<dbReference type="OrthoDB" id="10249111at2759"/>
<evidence type="ECO:0000256" key="3">
    <source>
        <dbReference type="ARBA" id="ARBA00009504"/>
    </source>
</evidence>
<dbReference type="InterPro" id="IPR038069">
    <property type="entry name" value="Pelota/DOM34_N"/>
</dbReference>
<feature type="domain" description="eRF1" evidence="7">
    <location>
        <begin position="58"/>
        <end position="188"/>
    </location>
</feature>
<protein>
    <recommendedName>
        <fullName evidence="12">Protein pelota</fullName>
    </recommendedName>
</protein>
<evidence type="ECO:0000256" key="5">
    <source>
        <dbReference type="ARBA" id="ARBA00022723"/>
    </source>
</evidence>
<dbReference type="AlphaFoldDB" id="A0A9P6FML8"/>
<dbReference type="FunFam" id="3.30.1330.30:FF:000008">
    <property type="entry name" value="Protein pelota homolog"/>
    <property type="match status" value="1"/>
</dbReference>
<dbReference type="GO" id="GO:0070651">
    <property type="term" value="P:nonfunctional rRNA decay"/>
    <property type="evidence" value="ECO:0007669"/>
    <property type="project" value="TreeGrafter"/>
</dbReference>